<protein>
    <submittedName>
        <fullName evidence="1">Putative ATPase domain containing protein</fullName>
    </submittedName>
</protein>
<dbReference type="EMBL" id="MT142443">
    <property type="protein sequence ID" value="QJA80978.1"/>
    <property type="molecule type" value="Genomic_DNA"/>
</dbReference>
<dbReference type="SUPFAM" id="SSF52540">
    <property type="entry name" value="P-loop containing nucleoside triphosphate hydrolases"/>
    <property type="match status" value="1"/>
</dbReference>
<dbReference type="Gene3D" id="3.40.50.300">
    <property type="entry name" value="P-loop containing nucleotide triphosphate hydrolases"/>
    <property type="match status" value="1"/>
</dbReference>
<dbReference type="EMBL" id="MT141454">
    <property type="protein sequence ID" value="QJA61820.1"/>
    <property type="molecule type" value="Genomic_DNA"/>
</dbReference>
<accession>A0A6M3IWE6</accession>
<reference evidence="1" key="1">
    <citation type="submission" date="2020-03" db="EMBL/GenBank/DDBJ databases">
        <title>The deep terrestrial virosphere.</title>
        <authorList>
            <person name="Holmfeldt K."/>
            <person name="Nilsson E."/>
            <person name="Simone D."/>
            <person name="Lopez-Fernandez M."/>
            <person name="Wu X."/>
            <person name="de Brujin I."/>
            <person name="Lundin D."/>
            <person name="Andersson A."/>
            <person name="Bertilsson S."/>
            <person name="Dopson M."/>
        </authorList>
    </citation>
    <scope>NUCLEOTIDE SEQUENCE</scope>
    <source>
        <strain evidence="2">MM415A00613</strain>
        <strain evidence="1">MM415B00887</strain>
    </source>
</reference>
<gene>
    <name evidence="2" type="ORF">MM415A00613_0025</name>
    <name evidence="1" type="ORF">MM415B00887_0009</name>
</gene>
<sequence length="564" mass="61114">MKIVGKVRGFRGCEKADIEIDRISLVSGLNGAGKSSLLQALAAAACSQPIPFFVSNRPDKPALTKTDGKLLLRGGMEKGYATIEIDGQVVSEAAWPGLTSSGNGKLQCSLVAAGLINPLEMAEADRQRFFSTLLNADPTMDDLRDACKEAVPALADPDYADSLEKIISMAQTNGWDVAHKHFKEHGARRKGEWEGKACESFGSKKAADWKPQGWRADLEEKTLEELGTACTEAQAALEKALADVATDAAELKHLSELASGEAAAWNALKQAETALEDARTDLKAKENQRQAIVIPTALPCPHCGGLVDVVGGGRAFVLKQSMANGKEIESAKKAFEAATIMVQTAQSTADTALQVYNGTKGVYESHKGADARLTEARKRKGTTESVDMARDYLAGVTRDKDLVERRQACETLAAQIQANQKLVDILAPEGLRRQKLQKALKVSNKHLAELSNEASYSTVTIDDNLEILYGGRRYFLLSQSEQYRVRAVIQIYVAVHDKSPLVIFDSADVLDQDGRNGLFALMQEADALHFVVGMTVLARKNVPNLQKAEIGNSYWVTEGIAEQL</sequence>
<proteinExistence type="predicted"/>
<organism evidence="1">
    <name type="scientific">viral metagenome</name>
    <dbReference type="NCBI Taxonomy" id="1070528"/>
    <lineage>
        <taxon>unclassified sequences</taxon>
        <taxon>metagenomes</taxon>
        <taxon>organismal metagenomes</taxon>
    </lineage>
</organism>
<name>A0A6M3IWE6_9ZZZZ</name>
<evidence type="ECO:0000313" key="1">
    <source>
        <dbReference type="EMBL" id="QJA61820.1"/>
    </source>
</evidence>
<dbReference type="AlphaFoldDB" id="A0A6M3IWE6"/>
<evidence type="ECO:0000313" key="2">
    <source>
        <dbReference type="EMBL" id="QJA80978.1"/>
    </source>
</evidence>
<dbReference type="InterPro" id="IPR027417">
    <property type="entry name" value="P-loop_NTPase"/>
</dbReference>